<dbReference type="Gene3D" id="2.130.10.10">
    <property type="entry name" value="YVTN repeat-like/Quinoprotein amine dehydrogenase"/>
    <property type="match status" value="2"/>
</dbReference>
<dbReference type="Proteomes" id="UP001152799">
    <property type="component" value="Chromosome 6"/>
</dbReference>
<dbReference type="EMBL" id="OU892282">
    <property type="protein sequence ID" value="CAG9770125.1"/>
    <property type="molecule type" value="Genomic_DNA"/>
</dbReference>
<dbReference type="SUPFAM" id="SSF50978">
    <property type="entry name" value="WD40 repeat-like"/>
    <property type="match status" value="1"/>
</dbReference>
<dbReference type="SMART" id="SM00320">
    <property type="entry name" value="WD40"/>
    <property type="match status" value="5"/>
</dbReference>
<evidence type="ECO:0008006" key="6">
    <source>
        <dbReference type="Google" id="ProtNLM"/>
    </source>
</evidence>
<evidence type="ECO:0000313" key="5">
    <source>
        <dbReference type="Proteomes" id="UP001152799"/>
    </source>
</evidence>
<dbReference type="InterPro" id="IPR015943">
    <property type="entry name" value="WD40/YVTN_repeat-like_dom_sf"/>
</dbReference>
<gene>
    <name evidence="4" type="ORF">CEUTPL_LOCUS10582</name>
</gene>
<evidence type="ECO:0000313" key="4">
    <source>
        <dbReference type="EMBL" id="CAG9770125.1"/>
    </source>
</evidence>
<name>A0A9N9MVV0_9CUCU</name>
<evidence type="ECO:0000256" key="1">
    <source>
        <dbReference type="ARBA" id="ARBA00022574"/>
    </source>
</evidence>
<dbReference type="PANTHER" id="PTHR19854:SF1">
    <property type="entry name" value="GUANINE NUCLEOTIDE-BINDING PROTEIN SUBUNIT BETA-LIKE PROTEIN 1"/>
    <property type="match status" value="1"/>
</dbReference>
<reference evidence="4" key="1">
    <citation type="submission" date="2022-01" db="EMBL/GenBank/DDBJ databases">
        <authorList>
            <person name="King R."/>
        </authorList>
    </citation>
    <scope>NUCLEOTIDE SEQUENCE</scope>
</reference>
<keyword evidence="5" id="KW-1185">Reference proteome</keyword>
<dbReference type="InterPro" id="IPR036322">
    <property type="entry name" value="WD40_repeat_dom_sf"/>
</dbReference>
<dbReference type="Pfam" id="PF00400">
    <property type="entry name" value="WD40"/>
    <property type="match status" value="2"/>
</dbReference>
<evidence type="ECO:0000256" key="2">
    <source>
        <dbReference type="ARBA" id="ARBA00022737"/>
    </source>
</evidence>
<sequence>MTTGIGILPPDPLFCFKENMGNVHALCFPERNPDYCDLLLAGTEKGDVYFWDLESNRLQHKQKMGESIQALHAIEYDIITQEKNGLVKLWSIENNTGYKVQRSYQAYGGFCKSVLLEKQLILSQEKATVDIIDIDTFESIRKFVPDDNEKLGTAMCLEAFKIGGTTYLLVGYENGHLILYDYSTAQQCSQLRFKEFTTSVTFDPHSYRGVVANSSNALQVFKIDPECLEIVLQAELVLPNEGCQMVKFRPDHRLLMAGGWDGGLRIYSWRTLRTLVVLKEHKKQISDLQFSPNIVRYWDSKIFATGGADGTIALWNVYHSYTY</sequence>
<dbReference type="PROSITE" id="PS50294">
    <property type="entry name" value="WD_REPEATS_REGION"/>
    <property type="match status" value="1"/>
</dbReference>
<evidence type="ECO:0000256" key="3">
    <source>
        <dbReference type="PROSITE-ProRule" id="PRU00221"/>
    </source>
</evidence>
<keyword evidence="1 3" id="KW-0853">WD repeat</keyword>
<organism evidence="4 5">
    <name type="scientific">Ceutorhynchus assimilis</name>
    <name type="common">cabbage seed weevil</name>
    <dbReference type="NCBI Taxonomy" id="467358"/>
    <lineage>
        <taxon>Eukaryota</taxon>
        <taxon>Metazoa</taxon>
        <taxon>Ecdysozoa</taxon>
        <taxon>Arthropoda</taxon>
        <taxon>Hexapoda</taxon>
        <taxon>Insecta</taxon>
        <taxon>Pterygota</taxon>
        <taxon>Neoptera</taxon>
        <taxon>Endopterygota</taxon>
        <taxon>Coleoptera</taxon>
        <taxon>Polyphaga</taxon>
        <taxon>Cucujiformia</taxon>
        <taxon>Curculionidae</taxon>
        <taxon>Ceutorhynchinae</taxon>
        <taxon>Ceutorhynchus</taxon>
    </lineage>
</organism>
<dbReference type="InterPro" id="IPR001680">
    <property type="entry name" value="WD40_rpt"/>
</dbReference>
<protein>
    <recommendedName>
        <fullName evidence="6">Guanine nucleotide-binding protein subunit beta-like protein 1</fullName>
    </recommendedName>
</protein>
<proteinExistence type="predicted"/>
<dbReference type="PROSITE" id="PS50082">
    <property type="entry name" value="WD_REPEATS_2"/>
    <property type="match status" value="1"/>
</dbReference>
<dbReference type="PANTHER" id="PTHR19854">
    <property type="entry name" value="TRANSDUCIN BETA-LIKE 3"/>
    <property type="match status" value="1"/>
</dbReference>
<keyword evidence="2" id="KW-0677">Repeat</keyword>
<feature type="repeat" description="WD" evidence="3">
    <location>
        <begin position="278"/>
        <end position="323"/>
    </location>
</feature>
<dbReference type="AlphaFoldDB" id="A0A9N9MVV0"/>
<accession>A0A9N9MVV0</accession>
<dbReference type="OrthoDB" id="7668193at2759"/>